<evidence type="ECO:0000256" key="3">
    <source>
        <dbReference type="ARBA" id="ARBA00023315"/>
    </source>
</evidence>
<dbReference type="Gene3D" id="3.40.366.10">
    <property type="entry name" value="Malonyl-Coenzyme A Acyl Carrier Protein, domain 2"/>
    <property type="match status" value="1"/>
</dbReference>
<gene>
    <name evidence="6" type="primary">MCT1</name>
    <name evidence="6" type="ORF">AWJ20_1008</name>
</gene>
<dbReference type="InterPro" id="IPR050858">
    <property type="entry name" value="Mal-CoA-ACP_Trans/PKS_FabD"/>
</dbReference>
<comment type="catalytic activity">
    <reaction evidence="4">
        <text>holo-[ACP] + malonyl-CoA = malonyl-[ACP] + CoA</text>
        <dbReference type="Rhea" id="RHEA:41792"/>
        <dbReference type="Rhea" id="RHEA-COMP:9623"/>
        <dbReference type="Rhea" id="RHEA-COMP:9685"/>
        <dbReference type="ChEBI" id="CHEBI:57287"/>
        <dbReference type="ChEBI" id="CHEBI:57384"/>
        <dbReference type="ChEBI" id="CHEBI:64479"/>
        <dbReference type="ChEBI" id="CHEBI:78449"/>
        <dbReference type="EC" id="2.3.1.39"/>
    </reaction>
</comment>
<dbReference type="GO" id="GO:0005739">
    <property type="term" value="C:mitochondrion"/>
    <property type="evidence" value="ECO:0007669"/>
    <property type="project" value="TreeGrafter"/>
</dbReference>
<name>A0A167DC01_9ASCO</name>
<dbReference type="GO" id="GO:0006633">
    <property type="term" value="P:fatty acid biosynthetic process"/>
    <property type="evidence" value="ECO:0007669"/>
    <property type="project" value="TreeGrafter"/>
</dbReference>
<proteinExistence type="predicted"/>
<dbReference type="SMART" id="SM00827">
    <property type="entry name" value="PKS_AT"/>
    <property type="match status" value="1"/>
</dbReference>
<evidence type="ECO:0000256" key="2">
    <source>
        <dbReference type="ARBA" id="ARBA00022679"/>
    </source>
</evidence>
<evidence type="ECO:0000313" key="6">
    <source>
        <dbReference type="EMBL" id="ANB12740.1"/>
    </source>
</evidence>
<dbReference type="Pfam" id="PF00698">
    <property type="entry name" value="Acyl_transf_1"/>
    <property type="match status" value="1"/>
</dbReference>
<dbReference type="Gene3D" id="3.30.70.250">
    <property type="entry name" value="Malonyl-CoA ACP transacylase, ACP-binding"/>
    <property type="match status" value="1"/>
</dbReference>
<dbReference type="EMBL" id="CP014501">
    <property type="protein sequence ID" value="ANB12740.1"/>
    <property type="molecule type" value="Genomic_DNA"/>
</dbReference>
<evidence type="ECO:0000313" key="7">
    <source>
        <dbReference type="Proteomes" id="UP000189580"/>
    </source>
</evidence>
<dbReference type="RefSeq" id="XP_018735217.1">
    <property type="nucleotide sequence ID" value="XM_018877856.1"/>
</dbReference>
<dbReference type="PANTHER" id="PTHR42681:SF1">
    <property type="entry name" value="MALONYL-COA-ACYL CARRIER PROTEIN TRANSACYLASE, MITOCHONDRIAL"/>
    <property type="match status" value="1"/>
</dbReference>
<keyword evidence="2 6" id="KW-0808">Transferase</keyword>
<dbReference type="SUPFAM" id="SSF52151">
    <property type="entry name" value="FabD/lysophospholipase-like"/>
    <property type="match status" value="1"/>
</dbReference>
<dbReference type="KEGG" id="slb:AWJ20_1008"/>
<keyword evidence="7" id="KW-1185">Reference proteome</keyword>
<dbReference type="GeneID" id="30032763"/>
<accession>A0A167DC01</accession>
<evidence type="ECO:0000259" key="5">
    <source>
        <dbReference type="SMART" id="SM00827"/>
    </source>
</evidence>
<evidence type="ECO:0000256" key="4">
    <source>
        <dbReference type="ARBA" id="ARBA00048462"/>
    </source>
</evidence>
<dbReference type="OrthoDB" id="541883at2759"/>
<reference evidence="6 7" key="1">
    <citation type="submission" date="2016-02" db="EMBL/GenBank/DDBJ databases">
        <title>Complete genome sequence and transcriptome regulation of the pentose utilising yeast Sugiyamaella lignohabitans.</title>
        <authorList>
            <person name="Bellasio M."/>
            <person name="Peymann A."/>
            <person name="Valli M."/>
            <person name="Sipitzky M."/>
            <person name="Graf A."/>
            <person name="Sauer M."/>
            <person name="Marx H."/>
            <person name="Mattanovich D."/>
        </authorList>
    </citation>
    <scope>NUCLEOTIDE SEQUENCE [LARGE SCALE GENOMIC DNA]</scope>
    <source>
        <strain evidence="6 7">CBS 10342</strain>
    </source>
</reference>
<keyword evidence="3" id="KW-0012">Acyltransferase</keyword>
<dbReference type="Proteomes" id="UP000189580">
    <property type="component" value="Chromosome a"/>
</dbReference>
<dbReference type="InterPro" id="IPR014043">
    <property type="entry name" value="Acyl_transferase_dom"/>
</dbReference>
<feature type="domain" description="Malonyl-CoA:ACP transacylase (MAT)" evidence="5">
    <location>
        <begin position="21"/>
        <end position="352"/>
    </location>
</feature>
<dbReference type="InterPro" id="IPR001227">
    <property type="entry name" value="Ac_transferase_dom_sf"/>
</dbReference>
<dbReference type="InterPro" id="IPR016036">
    <property type="entry name" value="Malonyl_transacylase_ACP-bd"/>
</dbReference>
<dbReference type="EC" id="2.3.1.39" evidence="1"/>
<dbReference type="PANTHER" id="PTHR42681">
    <property type="entry name" value="MALONYL-COA-ACYL CARRIER PROTEIN TRANSACYLASE, MITOCHONDRIAL"/>
    <property type="match status" value="1"/>
</dbReference>
<evidence type="ECO:0000256" key="1">
    <source>
        <dbReference type="ARBA" id="ARBA00013258"/>
    </source>
</evidence>
<sequence>MSRVLSRAYGSSQTNRLKALLFPGQGFQKLGMLIPFHKKYPGIVEPILEELDESLKERISVALINEAGVSGPDKESVNLTSNAQPLLLAAGYAIYKILEASQPHVQYGYFLGHSLGEYTAWTAAGILQFYDSAWIVRQRGKSMEAATDLFHSKTNKQTGMTLVMLPPAGTEHLHKNVLATSLLTSAVEQNKLVDIGNINSKSQIVLSGVKDEIKLLIEQLNSTSEFIENKIRLRTRDLTVSGPFHSQIMTPGQETMQSILDTTLATAANRSPLTWHWPPKTPIISNITANPFQTLDEVQASVVDTLTKTVQWSDSIQYANSNGCKTFVSLGPGRIGKQTATELSPGSDTVYIDTPESIDEVHL</sequence>
<protein>
    <recommendedName>
        <fullName evidence="1">[acyl-carrier-protein] S-malonyltransferase</fullName>
        <ecNumber evidence="1">2.3.1.39</ecNumber>
    </recommendedName>
</protein>
<dbReference type="AlphaFoldDB" id="A0A167DC01"/>
<dbReference type="SUPFAM" id="SSF55048">
    <property type="entry name" value="Probable ACP-binding domain of malonyl-CoA ACP transacylase"/>
    <property type="match status" value="1"/>
</dbReference>
<dbReference type="InterPro" id="IPR016035">
    <property type="entry name" value="Acyl_Trfase/lysoPLipase"/>
</dbReference>
<organism evidence="6 7">
    <name type="scientific">Sugiyamaella lignohabitans</name>
    <dbReference type="NCBI Taxonomy" id="796027"/>
    <lineage>
        <taxon>Eukaryota</taxon>
        <taxon>Fungi</taxon>
        <taxon>Dikarya</taxon>
        <taxon>Ascomycota</taxon>
        <taxon>Saccharomycotina</taxon>
        <taxon>Dipodascomycetes</taxon>
        <taxon>Dipodascales</taxon>
        <taxon>Trichomonascaceae</taxon>
        <taxon>Sugiyamaella</taxon>
    </lineage>
</organism>
<dbReference type="GO" id="GO:0004314">
    <property type="term" value="F:[acyl-carrier-protein] S-malonyltransferase activity"/>
    <property type="evidence" value="ECO:0007669"/>
    <property type="project" value="UniProtKB-EC"/>
</dbReference>